<dbReference type="Gene3D" id="2.40.30.170">
    <property type="match status" value="1"/>
</dbReference>
<reference evidence="6" key="1">
    <citation type="submission" date="2020-08" db="EMBL/GenBank/DDBJ databases">
        <title>Genome public.</title>
        <authorList>
            <person name="Liu C."/>
            <person name="Sun Q."/>
        </authorList>
    </citation>
    <scope>NUCLEOTIDE SEQUENCE</scope>
    <source>
        <strain evidence="6">NSJ-44</strain>
    </source>
</reference>
<dbReference type="GO" id="GO:1990281">
    <property type="term" value="C:efflux pump complex"/>
    <property type="evidence" value="ECO:0007669"/>
    <property type="project" value="TreeGrafter"/>
</dbReference>
<dbReference type="SUPFAM" id="SSF111369">
    <property type="entry name" value="HlyD-like secretion proteins"/>
    <property type="match status" value="1"/>
</dbReference>
<feature type="region of interest" description="Disordered" evidence="2">
    <location>
        <begin position="507"/>
        <end position="530"/>
    </location>
</feature>
<gene>
    <name evidence="6" type="ORF">H8699_07985</name>
</gene>
<dbReference type="AlphaFoldDB" id="A0A926D1R2"/>
<evidence type="ECO:0000256" key="3">
    <source>
        <dbReference type="SAM" id="Phobius"/>
    </source>
</evidence>
<feature type="coiled-coil region" evidence="1">
    <location>
        <begin position="103"/>
        <end position="130"/>
    </location>
</feature>
<dbReference type="RefSeq" id="WP_249285219.1">
    <property type="nucleotide sequence ID" value="NZ_JACRSO010000003.1"/>
</dbReference>
<dbReference type="Proteomes" id="UP000654279">
    <property type="component" value="Unassembled WGS sequence"/>
</dbReference>
<name>A0A926D1R2_9FIRM</name>
<evidence type="ECO:0000313" key="6">
    <source>
        <dbReference type="EMBL" id="MBC8529364.1"/>
    </source>
</evidence>
<accession>A0A926D1R2</accession>
<evidence type="ECO:0000259" key="5">
    <source>
        <dbReference type="Pfam" id="PF25990"/>
    </source>
</evidence>
<feature type="domain" description="YknX-like beta-barrel" evidence="5">
    <location>
        <begin position="346"/>
        <end position="417"/>
    </location>
</feature>
<dbReference type="InterPro" id="IPR058636">
    <property type="entry name" value="Beta-barrel_YknX"/>
</dbReference>
<keyword evidence="3" id="KW-0472">Membrane</keyword>
<evidence type="ECO:0000256" key="1">
    <source>
        <dbReference type="SAM" id="Coils"/>
    </source>
</evidence>
<sequence length="530" mass="54115">MAKTSSKKKKKLIIGLSIGAVVIVAGVLVGARFFMSRPAQAALQVMQAVATKGSIEKTVVGTGSLAAGETTTLELPSNLSVEETKVSAGDSVKAGDVLATLDSASLRSAIDSLKNEIATLDAQLSSTSETASSKTITASAAGRVKQLYVAAGDDIGTVMAQHGALAVLSLDGKMKVTFTLADGQEAPAPDASVKVQLPDGTTKSGTVAALSGSEVTVTFSDNGPVPGETATVLSSDGATTYGQGEMVVNRPLEVMGTDGTVSSVSVSVDSYVYSGSTLVTLTSKPASSNYESLYASRQEKAETLRTLLNYAQGNAVTAPVDGVVQSLPGGENTGFVLANADSITLTVNIDELDILSVAAGQKVRITLDALPDETFEGEITKVSDSGSAEQGVTTYPVTISVTPSQEMKLGMNATATIVIDSRTDALLIPLDALQERGGEQFVYSYAEDGALGEMRTVTTGLSDGTNVEITDGLSEGDVIAYMPTESSSDETEMMMPGGGMMNFEPASMPDMGGSRGGSMPNMGGGPGGGQ</sequence>
<dbReference type="InterPro" id="IPR058649">
    <property type="entry name" value="CzcB_C"/>
</dbReference>
<evidence type="ECO:0000256" key="2">
    <source>
        <dbReference type="SAM" id="MobiDB-lite"/>
    </source>
</evidence>
<keyword evidence="3" id="KW-1133">Transmembrane helix</keyword>
<keyword evidence="3" id="KW-0812">Transmembrane</keyword>
<dbReference type="Pfam" id="PF25990">
    <property type="entry name" value="Beta-barrel_YknX"/>
    <property type="match status" value="1"/>
</dbReference>
<comment type="caution">
    <text evidence="6">The sequence shown here is derived from an EMBL/GenBank/DDBJ whole genome shotgun (WGS) entry which is preliminary data.</text>
</comment>
<dbReference type="Gene3D" id="2.40.420.20">
    <property type="match status" value="1"/>
</dbReference>
<dbReference type="Gene3D" id="2.40.50.100">
    <property type="match status" value="1"/>
</dbReference>
<feature type="transmembrane region" description="Helical" evidence="3">
    <location>
        <begin position="12"/>
        <end position="35"/>
    </location>
</feature>
<dbReference type="Pfam" id="PF25975">
    <property type="entry name" value="CzcB_C"/>
    <property type="match status" value="1"/>
</dbReference>
<dbReference type="GO" id="GO:0015562">
    <property type="term" value="F:efflux transmembrane transporter activity"/>
    <property type="evidence" value="ECO:0007669"/>
    <property type="project" value="TreeGrafter"/>
</dbReference>
<keyword evidence="7" id="KW-1185">Reference proteome</keyword>
<protein>
    <submittedName>
        <fullName evidence="6">HlyD family efflux transporter periplasmic adaptor subunit</fullName>
    </submittedName>
</protein>
<keyword evidence="1" id="KW-0175">Coiled coil</keyword>
<evidence type="ECO:0000313" key="7">
    <source>
        <dbReference type="Proteomes" id="UP000654279"/>
    </source>
</evidence>
<proteinExistence type="predicted"/>
<feature type="domain" description="CzcB-like C-terminal circularly permuted SH3-like" evidence="4">
    <location>
        <begin position="428"/>
        <end position="480"/>
    </location>
</feature>
<organism evidence="6 7">
    <name type="scientific">Luoshenia tenuis</name>
    <dbReference type="NCBI Taxonomy" id="2763654"/>
    <lineage>
        <taxon>Bacteria</taxon>
        <taxon>Bacillati</taxon>
        <taxon>Bacillota</taxon>
        <taxon>Clostridia</taxon>
        <taxon>Christensenellales</taxon>
        <taxon>Christensenellaceae</taxon>
        <taxon>Luoshenia</taxon>
    </lineage>
</organism>
<evidence type="ECO:0000259" key="4">
    <source>
        <dbReference type="Pfam" id="PF25975"/>
    </source>
</evidence>
<dbReference type="PANTHER" id="PTHR30469">
    <property type="entry name" value="MULTIDRUG RESISTANCE PROTEIN MDTA"/>
    <property type="match status" value="1"/>
</dbReference>
<dbReference type="PANTHER" id="PTHR30469:SF33">
    <property type="entry name" value="SLR1207 PROTEIN"/>
    <property type="match status" value="1"/>
</dbReference>
<dbReference type="EMBL" id="JACRSO010000003">
    <property type="protein sequence ID" value="MBC8529364.1"/>
    <property type="molecule type" value="Genomic_DNA"/>
</dbReference>